<evidence type="ECO:0000256" key="10">
    <source>
        <dbReference type="SAM" id="Phobius"/>
    </source>
</evidence>
<evidence type="ECO:0000256" key="5">
    <source>
        <dbReference type="ARBA" id="ARBA00022475"/>
    </source>
</evidence>
<accession>A0ABW9F6Q2</accession>
<name>A0ABW9F6Q2_9FIRM</name>
<evidence type="ECO:0000256" key="6">
    <source>
        <dbReference type="ARBA" id="ARBA00022692"/>
    </source>
</evidence>
<evidence type="ECO:0000313" key="11">
    <source>
        <dbReference type="EMBL" id="MFM1525081.1"/>
    </source>
</evidence>
<dbReference type="Pfam" id="PF01554">
    <property type="entry name" value="MatE"/>
    <property type="match status" value="2"/>
</dbReference>
<feature type="transmembrane region" description="Helical" evidence="10">
    <location>
        <begin position="364"/>
        <end position="384"/>
    </location>
</feature>
<keyword evidence="9" id="KW-0046">Antibiotic resistance</keyword>
<evidence type="ECO:0000313" key="12">
    <source>
        <dbReference type="Proteomes" id="UP001629536"/>
    </source>
</evidence>
<keyword evidence="5" id="KW-1003">Cell membrane</keyword>
<evidence type="ECO:0000256" key="8">
    <source>
        <dbReference type="ARBA" id="ARBA00023136"/>
    </source>
</evidence>
<keyword evidence="6 10" id="KW-0812">Transmembrane</keyword>
<evidence type="ECO:0000256" key="9">
    <source>
        <dbReference type="ARBA" id="ARBA00023251"/>
    </source>
</evidence>
<dbReference type="InterPro" id="IPR048279">
    <property type="entry name" value="MdtK-like"/>
</dbReference>
<feature type="transmembrane region" description="Helical" evidence="10">
    <location>
        <begin position="396"/>
        <end position="414"/>
    </location>
</feature>
<evidence type="ECO:0000256" key="4">
    <source>
        <dbReference type="ARBA" id="ARBA00022448"/>
    </source>
</evidence>
<feature type="transmembrane region" description="Helical" evidence="10">
    <location>
        <begin position="96"/>
        <end position="118"/>
    </location>
</feature>
<dbReference type="RefSeq" id="WP_408104696.1">
    <property type="nucleotide sequence ID" value="NZ_JBFNFH010000011.1"/>
</dbReference>
<dbReference type="PANTHER" id="PTHR43823">
    <property type="entry name" value="SPORULATION PROTEIN YKVU"/>
    <property type="match status" value="1"/>
</dbReference>
<dbReference type="InterPro" id="IPR051327">
    <property type="entry name" value="MATE_MepA_subfamily"/>
</dbReference>
<gene>
    <name evidence="11" type="ORF">ABGF40_05275</name>
</gene>
<feature type="transmembrane region" description="Helical" evidence="10">
    <location>
        <begin position="326"/>
        <end position="344"/>
    </location>
</feature>
<evidence type="ECO:0000256" key="1">
    <source>
        <dbReference type="ARBA" id="ARBA00004651"/>
    </source>
</evidence>
<reference evidence="11 12" key="1">
    <citation type="journal article" date="2024" name="Front. Microbiol.">
        <title>Pangenomic and biochemical analyses of Helcococcus ovis reveal widespread tetracycline resistance and a novel bacterial species, Helcococcus bovis.</title>
        <authorList>
            <person name="Cunha F."/>
            <person name="Zhai Y."/>
            <person name="Casaro S."/>
            <person name="Jones K.L."/>
            <person name="Hernandez M."/>
            <person name="Bisinotto R.S."/>
            <person name="Kariyawasam S."/>
            <person name="Brown M.B."/>
            <person name="Phillips A."/>
            <person name="Jeong K.C."/>
            <person name="Galvao K.N."/>
        </authorList>
    </citation>
    <scope>NUCLEOTIDE SEQUENCE [LARGE SCALE GENOMIC DNA]</scope>
    <source>
        <strain evidence="11 12">KG197</strain>
    </source>
</reference>
<feature type="transmembrane region" description="Helical" evidence="10">
    <location>
        <begin position="197"/>
        <end position="217"/>
    </location>
</feature>
<comment type="subcellular location">
    <subcellularLocation>
        <location evidence="1">Cell membrane</location>
        <topology evidence="1">Multi-pass membrane protein</topology>
    </subcellularLocation>
</comment>
<dbReference type="EMBL" id="JBFNFH010000011">
    <property type="protein sequence ID" value="MFM1525081.1"/>
    <property type="molecule type" value="Genomic_DNA"/>
</dbReference>
<feature type="transmembrane region" description="Helical" evidence="10">
    <location>
        <begin position="171"/>
        <end position="191"/>
    </location>
</feature>
<proteinExistence type="inferred from homology"/>
<feature type="transmembrane region" description="Helical" evidence="10">
    <location>
        <begin position="12"/>
        <end position="31"/>
    </location>
</feature>
<protein>
    <recommendedName>
        <fullName evidence="3">Multidrug export protein MepA</fullName>
    </recommendedName>
</protein>
<dbReference type="PANTHER" id="PTHR43823:SF3">
    <property type="entry name" value="MULTIDRUG EXPORT PROTEIN MEPA"/>
    <property type="match status" value="1"/>
</dbReference>
<evidence type="ECO:0000256" key="7">
    <source>
        <dbReference type="ARBA" id="ARBA00022989"/>
    </source>
</evidence>
<dbReference type="Proteomes" id="UP001629536">
    <property type="component" value="Unassembled WGS sequence"/>
</dbReference>
<dbReference type="InterPro" id="IPR002528">
    <property type="entry name" value="MATE_fam"/>
</dbReference>
<dbReference type="CDD" id="cd13143">
    <property type="entry name" value="MATE_MepA_like"/>
    <property type="match status" value="1"/>
</dbReference>
<dbReference type="NCBIfam" id="TIGR00797">
    <property type="entry name" value="matE"/>
    <property type="match status" value="1"/>
</dbReference>
<feature type="transmembrane region" description="Helical" evidence="10">
    <location>
        <begin position="138"/>
        <end position="159"/>
    </location>
</feature>
<keyword evidence="8 10" id="KW-0472">Membrane</keyword>
<dbReference type="PIRSF" id="PIRSF006603">
    <property type="entry name" value="DinF"/>
    <property type="match status" value="1"/>
</dbReference>
<feature type="transmembrane region" description="Helical" evidence="10">
    <location>
        <begin position="51"/>
        <end position="75"/>
    </location>
</feature>
<dbReference type="InterPro" id="IPR045070">
    <property type="entry name" value="MATE_MepA-like"/>
</dbReference>
<sequence length="451" mass="49629">MKNISNDLGKGNVLNLFFKLSTPAIIAQLVNMLYNMVDRIYIGRLPEIGSIALSGIGVANPIIMLISSFAALIGIGGSPLASIALGANDKEKATNILNVSASISIIIAITLSIFIFIFLEPLLNLIGASENNIEYALVYSRIYILGSIAVMFSFGMNFFMAVQGFAKEAMFTTLLGAILNIILDPIFIFLFDLKVAGAAIATIIAQIVSAIWVIKFLCSDKSFIKLNFKKFSLNWKILTPILALGFSPFVMQSTESLLQIAFNRSLFKYGGDLYVSTMSINFMVMQIIFLPLSGLSSGGVALLSYNYGARNLKRIKETLKVLISSSFIYGTILTSLIFIFPEIFVKLFTNDKKLIDATIPMMKVFIAGSFLMAVQTALQQAFVAFGQAKRSTFNALLRKIILLIPLIYILPQFIGDKIFAVYVSEPIADIIAAVVTCINFYLYFKEESKKI</sequence>
<evidence type="ECO:0000256" key="3">
    <source>
        <dbReference type="ARBA" id="ARBA00022106"/>
    </source>
</evidence>
<keyword evidence="12" id="KW-1185">Reference proteome</keyword>
<comment type="caution">
    <text evidence="11">The sequence shown here is derived from an EMBL/GenBank/DDBJ whole genome shotgun (WGS) entry which is preliminary data.</text>
</comment>
<keyword evidence="4" id="KW-0813">Transport</keyword>
<feature type="transmembrane region" description="Helical" evidence="10">
    <location>
        <begin position="426"/>
        <end position="444"/>
    </location>
</feature>
<feature type="transmembrane region" description="Helical" evidence="10">
    <location>
        <begin position="237"/>
        <end position="262"/>
    </location>
</feature>
<organism evidence="11 12">
    <name type="scientific">Helcococcus bovis</name>
    <dbReference type="NCBI Taxonomy" id="3153252"/>
    <lineage>
        <taxon>Bacteria</taxon>
        <taxon>Bacillati</taxon>
        <taxon>Bacillota</taxon>
        <taxon>Tissierellia</taxon>
        <taxon>Tissierellales</taxon>
        <taxon>Peptoniphilaceae</taxon>
        <taxon>Helcococcus</taxon>
    </lineage>
</organism>
<evidence type="ECO:0000256" key="2">
    <source>
        <dbReference type="ARBA" id="ARBA00008417"/>
    </source>
</evidence>
<keyword evidence="7 10" id="KW-1133">Transmembrane helix</keyword>
<comment type="similarity">
    <text evidence="2">Belongs to the multi antimicrobial extrusion (MATE) (TC 2.A.66.1) family. MepA subfamily.</text>
</comment>
<feature type="transmembrane region" description="Helical" evidence="10">
    <location>
        <begin position="282"/>
        <end position="305"/>
    </location>
</feature>